<protein>
    <submittedName>
        <fullName evidence="2">Uncharacterized protein</fullName>
    </submittedName>
</protein>
<evidence type="ECO:0000313" key="2">
    <source>
        <dbReference type="EMBL" id="KKR82102.1"/>
    </source>
</evidence>
<feature type="region of interest" description="Disordered" evidence="1">
    <location>
        <begin position="1"/>
        <end position="24"/>
    </location>
</feature>
<evidence type="ECO:0000256" key="1">
    <source>
        <dbReference type="SAM" id="MobiDB-lite"/>
    </source>
</evidence>
<sequence length="214" mass="24282">MDMEADLGKQPGATTSPLEQIDRTPIYTAGGRRNKLDIVRRLFEQLWGKGEERPRVQMSREDYLDQLREWSLANYANVLAIIKDLENRDVPIGGSLVAIGSSVVESVEKLKGRYVKDIDLKVLADRTSLTDKVNQAVIEIIKGNGKFSVKPNRSRVTNRLNDLRDSLSLQPLQKPKGEGAVTPVHVILFDSEWDEDAGYYLTHEKRKFVLLCRF</sequence>
<reference evidence="2 3" key="1">
    <citation type="journal article" date="2015" name="Nature">
        <title>rRNA introns, odd ribosomes, and small enigmatic genomes across a large radiation of phyla.</title>
        <authorList>
            <person name="Brown C.T."/>
            <person name="Hug L.A."/>
            <person name="Thomas B.C."/>
            <person name="Sharon I."/>
            <person name="Castelle C.J."/>
            <person name="Singh A."/>
            <person name="Wilkins M.J."/>
            <person name="Williams K.H."/>
            <person name="Banfield J.F."/>
        </authorList>
    </citation>
    <scope>NUCLEOTIDE SEQUENCE [LARGE SCALE GENOMIC DNA]</scope>
</reference>
<dbReference type="Proteomes" id="UP000034601">
    <property type="component" value="Unassembled WGS sequence"/>
</dbReference>
<dbReference type="EMBL" id="LCAB01000018">
    <property type="protein sequence ID" value="KKR82102.1"/>
    <property type="molecule type" value="Genomic_DNA"/>
</dbReference>
<accession>A0A0G0X3D9</accession>
<organism evidence="2 3">
    <name type="scientific">Candidatus Daviesbacteria bacterium GW2011_GWA2_40_9</name>
    <dbReference type="NCBI Taxonomy" id="1618424"/>
    <lineage>
        <taxon>Bacteria</taxon>
        <taxon>Candidatus Daviesiibacteriota</taxon>
    </lineage>
</organism>
<evidence type="ECO:0000313" key="3">
    <source>
        <dbReference type="Proteomes" id="UP000034601"/>
    </source>
</evidence>
<name>A0A0G0X3D9_9BACT</name>
<comment type="caution">
    <text evidence="2">The sequence shown here is derived from an EMBL/GenBank/DDBJ whole genome shotgun (WGS) entry which is preliminary data.</text>
</comment>
<proteinExistence type="predicted"/>
<dbReference type="AlphaFoldDB" id="A0A0G0X3D9"/>
<gene>
    <name evidence="2" type="ORF">UU29_C0018G0029</name>
</gene>